<accession>A0AC58L2Z0</accession>
<keyword evidence="1" id="KW-1185">Reference proteome</keyword>
<dbReference type="RefSeq" id="XP_073911518.1">
    <property type="nucleotide sequence ID" value="XM_074055417.1"/>
</dbReference>
<sequence>MACLLRALWGLPFREAPGLAVRGLAGSGRGDAGRTRVSPPRHLAAFASTSPIVTWAARRARPGATCSLPATPWPLRSRTPVCEPGVPRRGALSRGRIQGKVQIVSPQMNTILSAFKRYPLHKMYFSRAPGLWAKDSVTVSNCRAPRALPRRPLVFCTVPLSPRDLGSLPVAGSLTKAEWQKKLTPEQFYVTREKGTELPFSGSYLNNKESGMYHCVCCDTPLFSAGYQTQGLVHVLPLSSETKFCSGTGWPSFFEAHGSLGSDESHTGILRRPDTSSGSMRTEVVCKQCEAHLGHVFPDGPPPTGQRFCINSVALNFKPSKH</sequence>
<proteinExistence type="predicted"/>
<reference evidence="2" key="1">
    <citation type="submission" date="2025-08" db="UniProtKB">
        <authorList>
            <consortium name="RefSeq"/>
        </authorList>
    </citation>
    <scope>IDENTIFICATION</scope>
</reference>
<organism evidence="1 2">
    <name type="scientific">Castor canadensis</name>
    <name type="common">American beaver</name>
    <dbReference type="NCBI Taxonomy" id="51338"/>
    <lineage>
        <taxon>Eukaryota</taxon>
        <taxon>Metazoa</taxon>
        <taxon>Chordata</taxon>
        <taxon>Craniata</taxon>
        <taxon>Vertebrata</taxon>
        <taxon>Euteleostomi</taxon>
        <taxon>Mammalia</taxon>
        <taxon>Eutheria</taxon>
        <taxon>Euarchontoglires</taxon>
        <taxon>Glires</taxon>
        <taxon>Rodentia</taxon>
        <taxon>Castorimorpha</taxon>
        <taxon>Castoridae</taxon>
        <taxon>Castor</taxon>
    </lineage>
</organism>
<dbReference type="Proteomes" id="UP001732720">
    <property type="component" value="Chromosome 15"/>
</dbReference>
<name>A0AC58L2Z0_CASCN</name>
<evidence type="ECO:0000313" key="1">
    <source>
        <dbReference type="Proteomes" id="UP001732720"/>
    </source>
</evidence>
<gene>
    <name evidence="2" type="primary">Msrb2</name>
</gene>
<evidence type="ECO:0000313" key="2">
    <source>
        <dbReference type="RefSeq" id="XP_073911518.1"/>
    </source>
</evidence>
<protein>
    <submittedName>
        <fullName evidence="2">Methionine-R-sulfoxide reductase B2, mitochondrial</fullName>
    </submittedName>
</protein>